<keyword evidence="2" id="KW-1185">Reference proteome</keyword>
<name>A0A1R3IJU8_9ROSI</name>
<sequence>MVAPPCRVPIDVPMKSLNLPKWPAPRLEGRSVPDFIKIRPKPFQMKPTRA</sequence>
<evidence type="ECO:0000313" key="2">
    <source>
        <dbReference type="Proteomes" id="UP000187203"/>
    </source>
</evidence>
<evidence type="ECO:0000313" key="1">
    <source>
        <dbReference type="EMBL" id="OMO82791.1"/>
    </source>
</evidence>
<protein>
    <submittedName>
        <fullName evidence="1">Uncharacterized protein</fullName>
    </submittedName>
</protein>
<organism evidence="1 2">
    <name type="scientific">Corchorus olitorius</name>
    <dbReference type="NCBI Taxonomy" id="93759"/>
    <lineage>
        <taxon>Eukaryota</taxon>
        <taxon>Viridiplantae</taxon>
        <taxon>Streptophyta</taxon>
        <taxon>Embryophyta</taxon>
        <taxon>Tracheophyta</taxon>
        <taxon>Spermatophyta</taxon>
        <taxon>Magnoliopsida</taxon>
        <taxon>eudicotyledons</taxon>
        <taxon>Gunneridae</taxon>
        <taxon>Pentapetalae</taxon>
        <taxon>rosids</taxon>
        <taxon>malvids</taxon>
        <taxon>Malvales</taxon>
        <taxon>Malvaceae</taxon>
        <taxon>Grewioideae</taxon>
        <taxon>Apeibeae</taxon>
        <taxon>Corchorus</taxon>
    </lineage>
</organism>
<comment type="caution">
    <text evidence="1">The sequence shown here is derived from an EMBL/GenBank/DDBJ whole genome shotgun (WGS) entry which is preliminary data.</text>
</comment>
<proteinExistence type="predicted"/>
<accession>A0A1R3IJU8</accession>
<gene>
    <name evidence="1" type="ORF">COLO4_22807</name>
</gene>
<dbReference type="AlphaFoldDB" id="A0A1R3IJU8"/>
<dbReference type="Proteomes" id="UP000187203">
    <property type="component" value="Unassembled WGS sequence"/>
</dbReference>
<dbReference type="EMBL" id="AWUE01018069">
    <property type="protein sequence ID" value="OMO82791.1"/>
    <property type="molecule type" value="Genomic_DNA"/>
</dbReference>
<reference evidence="2" key="1">
    <citation type="submission" date="2013-09" db="EMBL/GenBank/DDBJ databases">
        <title>Corchorus olitorius genome sequencing.</title>
        <authorList>
            <person name="Alam M."/>
            <person name="Haque M.S."/>
            <person name="Islam M.S."/>
            <person name="Emdad E.M."/>
            <person name="Islam M.M."/>
            <person name="Ahmed B."/>
            <person name="Halim A."/>
            <person name="Hossen Q.M.M."/>
            <person name="Hossain M.Z."/>
            <person name="Ahmed R."/>
            <person name="Khan M.M."/>
            <person name="Islam R."/>
            <person name="Rashid M.M."/>
            <person name="Khan S.A."/>
            <person name="Rahman M.S."/>
            <person name="Alam M."/>
            <person name="Yahiya A.S."/>
            <person name="Khan M.S."/>
            <person name="Azam M.S."/>
            <person name="Haque T."/>
            <person name="Lashkar M.Z.H."/>
            <person name="Akhand A.I."/>
            <person name="Morshed G."/>
            <person name="Roy S."/>
            <person name="Uddin K.S."/>
            <person name="Rabeya T."/>
            <person name="Hossain A.S."/>
            <person name="Chowdhury A."/>
            <person name="Snigdha A.R."/>
            <person name="Mortoza M.S."/>
            <person name="Matin S.A."/>
            <person name="Hoque S.M.E."/>
            <person name="Islam M.K."/>
            <person name="Roy D.K."/>
            <person name="Haider R."/>
            <person name="Moosa M.M."/>
            <person name="Elias S.M."/>
            <person name="Hasan A.M."/>
            <person name="Jahan S."/>
            <person name="Shafiuddin M."/>
            <person name="Mahmood N."/>
            <person name="Shommy N.S."/>
        </authorList>
    </citation>
    <scope>NUCLEOTIDE SEQUENCE [LARGE SCALE GENOMIC DNA]</scope>
    <source>
        <strain evidence="2">cv. O-4</strain>
    </source>
</reference>